<evidence type="ECO:0000313" key="1">
    <source>
        <dbReference type="EMBL" id="KXU38347.1"/>
    </source>
</evidence>
<reference evidence="1 2" key="1">
    <citation type="submission" date="2016-02" db="EMBL/GenBank/DDBJ databases">
        <authorList>
            <person name="Wen L."/>
            <person name="He K."/>
            <person name="Yang H."/>
        </authorList>
    </citation>
    <scope>NUCLEOTIDE SEQUENCE [LARGE SCALE GENOMIC DNA]</scope>
    <source>
        <strain evidence="1 2">CV58</strain>
    </source>
</reference>
<protein>
    <submittedName>
        <fullName evidence="1">Uncharacterized protein</fullName>
    </submittedName>
</protein>
<proteinExistence type="predicted"/>
<name>A0A139SUT8_9GAMM</name>
<dbReference type="EMBL" id="LSZO01000144">
    <property type="protein sequence ID" value="KXU38347.1"/>
    <property type="molecule type" value="Genomic_DNA"/>
</dbReference>
<comment type="caution">
    <text evidence="1">The sequence shown here is derived from an EMBL/GenBank/DDBJ whole genome shotgun (WGS) entry which is preliminary data.</text>
</comment>
<organism evidence="1 2">
    <name type="scientific">Ventosimonas gracilis</name>
    <dbReference type="NCBI Taxonomy" id="1680762"/>
    <lineage>
        <taxon>Bacteria</taxon>
        <taxon>Pseudomonadati</taxon>
        <taxon>Pseudomonadota</taxon>
        <taxon>Gammaproteobacteria</taxon>
        <taxon>Pseudomonadales</taxon>
        <taxon>Ventosimonadaceae</taxon>
        <taxon>Ventosimonas</taxon>
    </lineage>
</organism>
<dbReference type="AlphaFoldDB" id="A0A139SUT8"/>
<dbReference type="Proteomes" id="UP000072660">
    <property type="component" value="Unassembled WGS sequence"/>
</dbReference>
<accession>A0A139SUT8</accession>
<evidence type="ECO:0000313" key="2">
    <source>
        <dbReference type="Proteomes" id="UP000072660"/>
    </source>
</evidence>
<keyword evidence="2" id="KW-1185">Reference proteome</keyword>
<sequence length="73" mass="7688">MSGGIGFLVTGNVDSLQAQGCRPVDAHNANLFHPAAIFLFKQVSPKKISQSWNKAVLHKSTQAGILAALPFAA</sequence>
<gene>
    <name evidence="1" type="ORF">AXE65_01935</name>
</gene>